<evidence type="ECO:0000313" key="1">
    <source>
        <dbReference type="EMBL" id="AFE86112.1"/>
    </source>
</evidence>
<evidence type="ECO:0000313" key="2">
    <source>
        <dbReference type="Proteomes" id="UP000030740"/>
    </source>
</evidence>
<name>A0A0A6Z5B3_9CAUD</name>
<reference evidence="1 2" key="1">
    <citation type="submission" date="2011-12" db="EMBL/GenBank/DDBJ databases">
        <title>Genome of multiresistant Enterobacter cloacae podovirus phiKDA1 - a new EPS depolymerase producing member of phiKMV supergroup.</title>
        <authorList>
            <person name="Dabrowski K."/>
            <person name="Hejnowicz M.S."/>
            <person name="Gajewska J."/>
            <person name="Lobocka M.B."/>
        </authorList>
    </citation>
    <scope>NUCLEOTIDE SEQUENCE [LARGE SCALE GENOMIC DNA]</scope>
</reference>
<dbReference type="EMBL" id="JQ267518">
    <property type="protein sequence ID" value="AFE86112.1"/>
    <property type="molecule type" value="Genomic_DNA"/>
</dbReference>
<gene>
    <name evidence="1" type="ORF">phiKDA1_19</name>
</gene>
<accession>A0A0A6Z5B3</accession>
<keyword evidence="2" id="KW-1185">Reference proteome</keyword>
<sequence length="71" mass="8133">MLVVSIISYCIKCGGCMQLIRSTRIGGNLFLATSIKDGWRVYDLKWRYLGLAPKEAFVLVGNNYRVRRYAN</sequence>
<dbReference type="Proteomes" id="UP000030740">
    <property type="component" value="Segment"/>
</dbReference>
<organism evidence="1 2">
    <name type="scientific">Enterobacter phage phiKDA1</name>
    <dbReference type="NCBI Taxonomy" id="1147139"/>
    <lineage>
        <taxon>Viruses</taxon>
        <taxon>Duplodnaviria</taxon>
        <taxon>Heunggongvirae</taxon>
        <taxon>Uroviricota</taxon>
        <taxon>Caudoviricetes</taxon>
        <taxon>Autographivirales</taxon>
        <taxon>Autoscriptoviridae</taxon>
        <taxon>Slopekvirinae</taxon>
        <taxon>Koutsourovirus</taxon>
        <taxon>Koutsourovirus Pec</taxon>
        <taxon>Koutsourovirus KDA1</taxon>
    </lineage>
</organism>
<proteinExistence type="predicted"/>
<protein>
    <submittedName>
        <fullName evidence="1">Uncharacterized protein</fullName>
    </submittedName>
</protein>